<dbReference type="Proteomes" id="UP000598146">
    <property type="component" value="Unassembled WGS sequence"/>
</dbReference>
<dbReference type="EMBL" id="JADQTO010000005">
    <property type="protein sequence ID" value="MBG0562091.1"/>
    <property type="molecule type" value="Genomic_DNA"/>
</dbReference>
<dbReference type="InterPro" id="IPR043128">
    <property type="entry name" value="Rev_trsase/Diguanyl_cyclase"/>
</dbReference>
<gene>
    <name evidence="2" type="ORF">I4J89_11515</name>
</gene>
<comment type="caution">
    <text evidence="2">The sequence shown here is derived from an EMBL/GenBank/DDBJ whole genome shotgun (WGS) entry which is preliminary data.</text>
</comment>
<sequence length="299" mass="32137">MRIRRPATAPSAGPLLAAAIEWLHRMPAARLTATALALLSLIAVADWATGRTVSMAVGYLLPVFLAAAAGGRSSTTVAAISALTWSGVEYGTQLDPYPNELIPVWNLVSRFAVLWPVGALVSHQALRLAEEQDLSRTDLLTGLPNARAFREAAEEEIERMRQTGRPLTAAYVDVDGFKAVNDTHGHATGDAVLAAVGRVLRRSLGSDARVARLGGDEFAVLLPGSTREDSLEVLRELHDRLLDGTAAWQPRVGFSVGAVTFTEPPRSAADLVEHADRVMYDAKRHHRNTVRAETAELAA</sequence>
<dbReference type="SUPFAM" id="SSF55073">
    <property type="entry name" value="Nucleotide cyclase"/>
    <property type="match status" value="1"/>
</dbReference>
<evidence type="ECO:0000313" key="2">
    <source>
        <dbReference type="EMBL" id="MBG0562091.1"/>
    </source>
</evidence>
<proteinExistence type="predicted"/>
<dbReference type="GO" id="GO:0052621">
    <property type="term" value="F:diguanylate cyclase activity"/>
    <property type="evidence" value="ECO:0007669"/>
    <property type="project" value="TreeGrafter"/>
</dbReference>
<dbReference type="NCBIfam" id="TIGR00254">
    <property type="entry name" value="GGDEF"/>
    <property type="match status" value="1"/>
</dbReference>
<dbReference type="Gene3D" id="3.30.70.270">
    <property type="match status" value="1"/>
</dbReference>
<dbReference type="InterPro" id="IPR000160">
    <property type="entry name" value="GGDEF_dom"/>
</dbReference>
<keyword evidence="3" id="KW-1185">Reference proteome</keyword>
<dbReference type="Pfam" id="PF00990">
    <property type="entry name" value="GGDEF"/>
    <property type="match status" value="1"/>
</dbReference>
<dbReference type="InterPro" id="IPR050469">
    <property type="entry name" value="Diguanylate_Cyclase"/>
</dbReference>
<evidence type="ECO:0000313" key="3">
    <source>
        <dbReference type="Proteomes" id="UP000598146"/>
    </source>
</evidence>
<dbReference type="GO" id="GO:0005886">
    <property type="term" value="C:plasma membrane"/>
    <property type="evidence" value="ECO:0007669"/>
    <property type="project" value="TreeGrafter"/>
</dbReference>
<dbReference type="PANTHER" id="PTHR45138:SF24">
    <property type="entry name" value="DIGUANYLATE CYCLASE DGCC-RELATED"/>
    <property type="match status" value="1"/>
</dbReference>
<dbReference type="InterPro" id="IPR029787">
    <property type="entry name" value="Nucleotide_cyclase"/>
</dbReference>
<reference evidence="2" key="1">
    <citation type="submission" date="2020-11" db="EMBL/GenBank/DDBJ databases">
        <title>Isolation and identification of active actinomycetes.</title>
        <authorList>
            <person name="Sun X."/>
        </authorList>
    </citation>
    <scope>NUCLEOTIDE SEQUENCE</scope>
    <source>
        <strain evidence="2">NEAU-A11</strain>
    </source>
</reference>
<dbReference type="PROSITE" id="PS50887">
    <property type="entry name" value="GGDEF"/>
    <property type="match status" value="1"/>
</dbReference>
<dbReference type="FunFam" id="3.30.70.270:FF:000001">
    <property type="entry name" value="Diguanylate cyclase domain protein"/>
    <property type="match status" value="1"/>
</dbReference>
<dbReference type="SMART" id="SM00267">
    <property type="entry name" value="GGDEF"/>
    <property type="match status" value="1"/>
</dbReference>
<evidence type="ECO:0000259" key="1">
    <source>
        <dbReference type="PROSITE" id="PS50887"/>
    </source>
</evidence>
<accession>A0A931C8M6</accession>
<feature type="domain" description="GGDEF" evidence="1">
    <location>
        <begin position="165"/>
        <end position="295"/>
    </location>
</feature>
<name>A0A931C8M6_9ACTN</name>
<organism evidence="2 3">
    <name type="scientific">Actinoplanes aureus</name>
    <dbReference type="NCBI Taxonomy" id="2792083"/>
    <lineage>
        <taxon>Bacteria</taxon>
        <taxon>Bacillati</taxon>
        <taxon>Actinomycetota</taxon>
        <taxon>Actinomycetes</taxon>
        <taxon>Micromonosporales</taxon>
        <taxon>Micromonosporaceae</taxon>
        <taxon>Actinoplanes</taxon>
    </lineage>
</organism>
<dbReference type="RefSeq" id="WP_196413908.1">
    <property type="nucleotide sequence ID" value="NZ_JADQTO010000005.1"/>
</dbReference>
<dbReference type="GO" id="GO:0043709">
    <property type="term" value="P:cell adhesion involved in single-species biofilm formation"/>
    <property type="evidence" value="ECO:0007669"/>
    <property type="project" value="TreeGrafter"/>
</dbReference>
<dbReference type="CDD" id="cd01949">
    <property type="entry name" value="GGDEF"/>
    <property type="match status" value="1"/>
</dbReference>
<dbReference type="PANTHER" id="PTHR45138">
    <property type="entry name" value="REGULATORY COMPONENTS OF SENSORY TRANSDUCTION SYSTEM"/>
    <property type="match status" value="1"/>
</dbReference>
<dbReference type="GO" id="GO:1902201">
    <property type="term" value="P:negative regulation of bacterial-type flagellum-dependent cell motility"/>
    <property type="evidence" value="ECO:0007669"/>
    <property type="project" value="TreeGrafter"/>
</dbReference>
<protein>
    <submittedName>
        <fullName evidence="2">GGDEF domain-containing protein</fullName>
    </submittedName>
</protein>
<dbReference type="AlphaFoldDB" id="A0A931C8M6"/>